<evidence type="ECO:0000259" key="16">
    <source>
        <dbReference type="PROSITE" id="PS50109"/>
    </source>
</evidence>
<keyword evidence="11 15" id="KW-1133">Transmembrane helix</keyword>
<protein>
    <recommendedName>
        <fullName evidence="3">histidine kinase</fullName>
        <ecNumber evidence="3">2.7.13.3</ecNumber>
    </recommendedName>
</protein>
<feature type="coiled-coil region" evidence="14">
    <location>
        <begin position="248"/>
        <end position="279"/>
    </location>
</feature>
<evidence type="ECO:0000256" key="3">
    <source>
        <dbReference type="ARBA" id="ARBA00012438"/>
    </source>
</evidence>
<dbReference type="InterPro" id="IPR050398">
    <property type="entry name" value="HssS/ArlS-like"/>
</dbReference>
<keyword evidence="8" id="KW-0547">Nucleotide-binding</keyword>
<keyword evidence="13 15" id="KW-0472">Membrane</keyword>
<keyword evidence="19" id="KW-1185">Reference proteome</keyword>
<dbReference type="CDD" id="cd00082">
    <property type="entry name" value="HisKA"/>
    <property type="match status" value="1"/>
</dbReference>
<keyword evidence="5" id="KW-0597">Phosphoprotein</keyword>
<dbReference type="PRINTS" id="PR00344">
    <property type="entry name" value="BCTRLSENSOR"/>
</dbReference>
<keyword evidence="9 18" id="KW-0418">Kinase</keyword>
<evidence type="ECO:0000256" key="5">
    <source>
        <dbReference type="ARBA" id="ARBA00022553"/>
    </source>
</evidence>
<dbReference type="Pfam" id="PF00512">
    <property type="entry name" value="HisKA"/>
    <property type="match status" value="1"/>
</dbReference>
<evidence type="ECO:0000313" key="18">
    <source>
        <dbReference type="EMBL" id="MEQ2453113.1"/>
    </source>
</evidence>
<proteinExistence type="predicted"/>
<dbReference type="EMBL" id="JBBNFM010000002">
    <property type="protein sequence ID" value="MEQ2453113.1"/>
    <property type="molecule type" value="Genomic_DNA"/>
</dbReference>
<dbReference type="Proteomes" id="UP001482186">
    <property type="component" value="Unassembled WGS sequence"/>
</dbReference>
<dbReference type="InterPro" id="IPR003660">
    <property type="entry name" value="HAMP_dom"/>
</dbReference>
<dbReference type="EC" id="2.7.13.3" evidence="3"/>
<reference evidence="18 19" key="1">
    <citation type="submission" date="2024-04" db="EMBL/GenBank/DDBJ databases">
        <title>Human intestinal bacterial collection.</title>
        <authorList>
            <person name="Pauvert C."/>
            <person name="Hitch T.C.A."/>
            <person name="Clavel T."/>
        </authorList>
    </citation>
    <scope>NUCLEOTIDE SEQUENCE [LARGE SCALE GENOMIC DNA]</scope>
    <source>
        <strain evidence="18 19">CLA-AA-H141</strain>
    </source>
</reference>
<feature type="transmembrane region" description="Helical" evidence="15">
    <location>
        <begin position="187"/>
        <end position="206"/>
    </location>
</feature>
<keyword evidence="10" id="KW-0067">ATP-binding</keyword>
<dbReference type="PROSITE" id="PS50109">
    <property type="entry name" value="HIS_KIN"/>
    <property type="match status" value="1"/>
</dbReference>
<sequence>MMRKRSIRSKITLCLMAIITVMILLSGILSVIFIKKYYYNELKNNLIQTYQECDAFFKDSSNKNRDGSYDLDSMESLLENKSDAMIYIVDDVHMKIYTTVNEDTAVFNNLKSIGEFLMFSDSIDANNSQIEREEVEKHKDYKIQITKDKDTAQSYFDLLGFLDNGFVIIVRTTIARVDSTIQTTIKYFMAVLITTAIISCILMYFVSEIFAGPIKRLTRVAKRMATLDFDARIEHPSNDEIGELSCYMNDLSYKLNKTLTELKETNQKLQVEIDEKIKIDEMRKEFLSHVSHELKTPIALVQGYAEGLRDNINDDEESKNFYCDVIVDEANKMNKLVKQLLDLNEIEFGQNRVNKEMFNIVDLIHNSIDSSAILAEQSQVTIVYDDVDPINVYADEFMIEEVFRNYLTNAIHYCYKEKEVRVWTEKYMYEKPGATYEEGSILGNLRVYVYDQGPNVPEGELEKLFIKFYKVDKARTREYGGSGIGLSIVAATMQAHKKCYGVYNVKDGVVFYFDLDIIGETDDIEEKIGIEKKETE</sequence>
<evidence type="ECO:0000256" key="14">
    <source>
        <dbReference type="SAM" id="Coils"/>
    </source>
</evidence>
<dbReference type="InterPro" id="IPR036097">
    <property type="entry name" value="HisK_dim/P_sf"/>
</dbReference>
<keyword evidence="7 15" id="KW-0812">Transmembrane</keyword>
<evidence type="ECO:0000256" key="8">
    <source>
        <dbReference type="ARBA" id="ARBA00022741"/>
    </source>
</evidence>
<dbReference type="GO" id="GO:0016301">
    <property type="term" value="F:kinase activity"/>
    <property type="evidence" value="ECO:0007669"/>
    <property type="project" value="UniProtKB-KW"/>
</dbReference>
<dbReference type="Gene3D" id="6.10.340.10">
    <property type="match status" value="1"/>
</dbReference>
<keyword evidence="12" id="KW-0902">Two-component regulatory system</keyword>
<dbReference type="PANTHER" id="PTHR45528:SF1">
    <property type="entry name" value="SENSOR HISTIDINE KINASE CPXA"/>
    <property type="match status" value="1"/>
</dbReference>
<evidence type="ECO:0000256" key="10">
    <source>
        <dbReference type="ARBA" id="ARBA00022840"/>
    </source>
</evidence>
<dbReference type="SMART" id="SM00388">
    <property type="entry name" value="HisKA"/>
    <property type="match status" value="1"/>
</dbReference>
<dbReference type="PANTHER" id="PTHR45528">
    <property type="entry name" value="SENSOR HISTIDINE KINASE CPXA"/>
    <property type="match status" value="1"/>
</dbReference>
<evidence type="ECO:0000256" key="4">
    <source>
        <dbReference type="ARBA" id="ARBA00022475"/>
    </source>
</evidence>
<name>A0ABV1EIL9_9FIRM</name>
<feature type="transmembrane region" description="Helical" evidence="15">
    <location>
        <begin position="12"/>
        <end position="34"/>
    </location>
</feature>
<evidence type="ECO:0000259" key="17">
    <source>
        <dbReference type="PROSITE" id="PS50885"/>
    </source>
</evidence>
<dbReference type="Pfam" id="PF00672">
    <property type="entry name" value="HAMP"/>
    <property type="match status" value="1"/>
</dbReference>
<comment type="subcellular location">
    <subcellularLocation>
        <location evidence="2">Cell membrane</location>
        <topology evidence="2">Multi-pass membrane protein</topology>
    </subcellularLocation>
</comment>
<dbReference type="Gene3D" id="3.30.565.10">
    <property type="entry name" value="Histidine kinase-like ATPase, C-terminal domain"/>
    <property type="match status" value="1"/>
</dbReference>
<dbReference type="InterPro" id="IPR005467">
    <property type="entry name" value="His_kinase_dom"/>
</dbReference>
<dbReference type="SUPFAM" id="SSF55874">
    <property type="entry name" value="ATPase domain of HSP90 chaperone/DNA topoisomerase II/histidine kinase"/>
    <property type="match status" value="1"/>
</dbReference>
<dbReference type="SUPFAM" id="SSF47384">
    <property type="entry name" value="Homodimeric domain of signal transducing histidine kinase"/>
    <property type="match status" value="1"/>
</dbReference>
<evidence type="ECO:0000256" key="6">
    <source>
        <dbReference type="ARBA" id="ARBA00022679"/>
    </source>
</evidence>
<evidence type="ECO:0000256" key="1">
    <source>
        <dbReference type="ARBA" id="ARBA00000085"/>
    </source>
</evidence>
<dbReference type="InterPro" id="IPR003594">
    <property type="entry name" value="HATPase_dom"/>
</dbReference>
<dbReference type="InterPro" id="IPR004358">
    <property type="entry name" value="Sig_transdc_His_kin-like_C"/>
</dbReference>
<evidence type="ECO:0000256" key="15">
    <source>
        <dbReference type="SAM" id="Phobius"/>
    </source>
</evidence>
<dbReference type="InterPro" id="IPR003661">
    <property type="entry name" value="HisK_dim/P_dom"/>
</dbReference>
<evidence type="ECO:0000256" key="11">
    <source>
        <dbReference type="ARBA" id="ARBA00022989"/>
    </source>
</evidence>
<keyword evidence="6" id="KW-0808">Transferase</keyword>
<dbReference type="SMART" id="SM00387">
    <property type="entry name" value="HATPase_c"/>
    <property type="match status" value="1"/>
</dbReference>
<evidence type="ECO:0000256" key="12">
    <source>
        <dbReference type="ARBA" id="ARBA00023012"/>
    </source>
</evidence>
<gene>
    <name evidence="18" type="ORF">AAAT04_03505</name>
</gene>
<accession>A0ABV1EIL9</accession>
<dbReference type="InterPro" id="IPR036890">
    <property type="entry name" value="HATPase_C_sf"/>
</dbReference>
<evidence type="ECO:0000256" key="7">
    <source>
        <dbReference type="ARBA" id="ARBA00022692"/>
    </source>
</evidence>
<dbReference type="RefSeq" id="WP_243100450.1">
    <property type="nucleotide sequence ID" value="NZ_JBBNFM010000002.1"/>
</dbReference>
<evidence type="ECO:0000256" key="2">
    <source>
        <dbReference type="ARBA" id="ARBA00004651"/>
    </source>
</evidence>
<feature type="domain" description="Histidine kinase" evidence="16">
    <location>
        <begin position="289"/>
        <end position="519"/>
    </location>
</feature>
<dbReference type="SMART" id="SM00304">
    <property type="entry name" value="HAMP"/>
    <property type="match status" value="1"/>
</dbReference>
<dbReference type="SUPFAM" id="SSF158472">
    <property type="entry name" value="HAMP domain-like"/>
    <property type="match status" value="1"/>
</dbReference>
<evidence type="ECO:0000313" key="19">
    <source>
        <dbReference type="Proteomes" id="UP001482186"/>
    </source>
</evidence>
<evidence type="ECO:0000256" key="9">
    <source>
        <dbReference type="ARBA" id="ARBA00022777"/>
    </source>
</evidence>
<feature type="domain" description="HAMP" evidence="17">
    <location>
        <begin position="208"/>
        <end position="260"/>
    </location>
</feature>
<evidence type="ECO:0000256" key="13">
    <source>
        <dbReference type="ARBA" id="ARBA00023136"/>
    </source>
</evidence>
<dbReference type="Pfam" id="PF02518">
    <property type="entry name" value="HATPase_c"/>
    <property type="match status" value="1"/>
</dbReference>
<keyword evidence="4" id="KW-1003">Cell membrane</keyword>
<dbReference type="PROSITE" id="PS50885">
    <property type="entry name" value="HAMP"/>
    <property type="match status" value="1"/>
</dbReference>
<organism evidence="18 19">
    <name type="scientific">Coprococcus ammoniilyticus</name>
    <dbReference type="NCBI Taxonomy" id="2981785"/>
    <lineage>
        <taxon>Bacteria</taxon>
        <taxon>Bacillati</taxon>
        <taxon>Bacillota</taxon>
        <taxon>Clostridia</taxon>
        <taxon>Lachnospirales</taxon>
        <taxon>Lachnospiraceae</taxon>
        <taxon>Coprococcus</taxon>
    </lineage>
</organism>
<comment type="catalytic activity">
    <reaction evidence="1">
        <text>ATP + protein L-histidine = ADP + protein N-phospho-L-histidine.</text>
        <dbReference type="EC" id="2.7.13.3"/>
    </reaction>
</comment>
<dbReference type="Gene3D" id="1.10.287.130">
    <property type="match status" value="1"/>
</dbReference>
<comment type="caution">
    <text evidence="18">The sequence shown here is derived from an EMBL/GenBank/DDBJ whole genome shotgun (WGS) entry which is preliminary data.</text>
</comment>
<keyword evidence="14" id="KW-0175">Coiled coil</keyword>
<dbReference type="CDD" id="cd06225">
    <property type="entry name" value="HAMP"/>
    <property type="match status" value="1"/>
</dbReference>